<accession>A0A975AK72</accession>
<feature type="chain" id="PRO_5036732069" evidence="1">
    <location>
        <begin position="21"/>
        <end position="251"/>
    </location>
</feature>
<dbReference type="KEGG" id="scyp:JYB88_12445"/>
<reference evidence="2 3" key="1">
    <citation type="submission" date="2021-03" db="EMBL/GenBank/DDBJ databases">
        <title>Novel species identification of genus Shewanella.</title>
        <authorList>
            <person name="Liu G."/>
            <person name="Zhang Q."/>
        </authorList>
    </citation>
    <scope>NUCLEOTIDE SEQUENCE [LARGE SCALE GENOMIC DNA]</scope>
    <source>
        <strain evidence="2 3">FJAT-53726</strain>
    </source>
</reference>
<dbReference type="RefSeq" id="WP_207324323.1">
    <property type="nucleotide sequence ID" value="NZ_CP071504.1"/>
</dbReference>
<organism evidence="2 3">
    <name type="scientific">Shewanella cyperi</name>
    <dbReference type="NCBI Taxonomy" id="2814292"/>
    <lineage>
        <taxon>Bacteria</taxon>
        <taxon>Pseudomonadati</taxon>
        <taxon>Pseudomonadota</taxon>
        <taxon>Gammaproteobacteria</taxon>
        <taxon>Alteromonadales</taxon>
        <taxon>Shewanellaceae</taxon>
        <taxon>Shewanella</taxon>
    </lineage>
</organism>
<name>A0A975AK72_9GAMM</name>
<evidence type="ECO:0000256" key="1">
    <source>
        <dbReference type="SAM" id="SignalP"/>
    </source>
</evidence>
<dbReference type="AlphaFoldDB" id="A0A975AK72"/>
<proteinExistence type="predicted"/>
<keyword evidence="1" id="KW-0732">Signal</keyword>
<dbReference type="SUPFAM" id="SSF53850">
    <property type="entry name" value="Periplasmic binding protein-like II"/>
    <property type="match status" value="1"/>
</dbReference>
<evidence type="ECO:0000313" key="2">
    <source>
        <dbReference type="EMBL" id="QSX29057.1"/>
    </source>
</evidence>
<feature type="signal peptide" evidence="1">
    <location>
        <begin position="1"/>
        <end position="20"/>
    </location>
</feature>
<keyword evidence="3" id="KW-1185">Reference proteome</keyword>
<evidence type="ECO:0000313" key="3">
    <source>
        <dbReference type="Proteomes" id="UP000663281"/>
    </source>
</evidence>
<dbReference type="Proteomes" id="UP000663281">
    <property type="component" value="Chromosome"/>
</dbReference>
<protein>
    <submittedName>
        <fullName evidence="2">Transporter substrate-binding domain-containing protein</fullName>
    </submittedName>
</protein>
<gene>
    <name evidence="2" type="ORF">JYB88_12445</name>
</gene>
<dbReference type="EMBL" id="CP071504">
    <property type="protein sequence ID" value="QSX29057.1"/>
    <property type="molecule type" value="Genomic_DNA"/>
</dbReference>
<sequence length="251" mass="28508">MGRKHAILLLLGLCCLSLQAGATPRLRACVDEYPPQQRLHPKAEGENIAALEALSQLLSLDLVLVEGPNFARCLLMLDRGEVDVVPGIIPSEERARQYLLLPFRRDSRYVFVSHKGLQPLLRYEDLYGKPIAVSRNTLYFSRFDKDPALQKEQVGSLNTAIRMLLAERIQLVIVPEVNLGGLRSQFEDFDRLLQVNPLRIGEDRIIQFGFSRFHGLGLSEQTLRDKVETAFAAGVFEDAIREFIDTHPHWY</sequence>
<dbReference type="Gene3D" id="3.40.190.10">
    <property type="entry name" value="Periplasmic binding protein-like II"/>
    <property type="match status" value="2"/>
</dbReference>